<evidence type="ECO:0000256" key="2">
    <source>
        <dbReference type="SAM" id="MobiDB-lite"/>
    </source>
</evidence>
<dbReference type="AlphaFoldDB" id="A0A0K9PCK1"/>
<dbReference type="EMBL" id="LFYR01000991">
    <property type="protein sequence ID" value="KMZ65972.1"/>
    <property type="molecule type" value="Genomic_DNA"/>
</dbReference>
<evidence type="ECO:0000313" key="4">
    <source>
        <dbReference type="Proteomes" id="UP000036987"/>
    </source>
</evidence>
<proteinExistence type="predicted"/>
<reference evidence="4" key="1">
    <citation type="journal article" date="2016" name="Nature">
        <title>The genome of the seagrass Zostera marina reveals angiosperm adaptation to the sea.</title>
        <authorList>
            <person name="Olsen J.L."/>
            <person name="Rouze P."/>
            <person name="Verhelst B."/>
            <person name="Lin Y.-C."/>
            <person name="Bayer T."/>
            <person name="Collen J."/>
            <person name="Dattolo E."/>
            <person name="De Paoli E."/>
            <person name="Dittami S."/>
            <person name="Maumus F."/>
            <person name="Michel G."/>
            <person name="Kersting A."/>
            <person name="Lauritano C."/>
            <person name="Lohaus R."/>
            <person name="Toepel M."/>
            <person name="Tonon T."/>
            <person name="Vanneste K."/>
            <person name="Amirebrahimi M."/>
            <person name="Brakel J."/>
            <person name="Bostroem C."/>
            <person name="Chovatia M."/>
            <person name="Grimwood J."/>
            <person name="Jenkins J.W."/>
            <person name="Jueterbock A."/>
            <person name="Mraz A."/>
            <person name="Stam W.T."/>
            <person name="Tice H."/>
            <person name="Bornberg-Bauer E."/>
            <person name="Green P.J."/>
            <person name="Pearson G.A."/>
            <person name="Procaccini G."/>
            <person name="Duarte C.M."/>
            <person name="Schmutz J."/>
            <person name="Reusch T.B.H."/>
            <person name="Van de Peer Y."/>
        </authorList>
    </citation>
    <scope>NUCLEOTIDE SEQUENCE [LARGE SCALE GENOMIC DNA]</scope>
    <source>
        <strain evidence="4">cv. Finnish</strain>
    </source>
</reference>
<dbReference type="Pfam" id="PF05542">
    <property type="entry name" value="DUF760"/>
    <property type="match status" value="2"/>
</dbReference>
<gene>
    <name evidence="3" type="ORF">ZOSMA_303G00150</name>
</gene>
<feature type="compositionally biased region" description="Low complexity" evidence="2">
    <location>
        <begin position="322"/>
        <end position="336"/>
    </location>
</feature>
<keyword evidence="1" id="KW-0175">Coiled coil</keyword>
<accession>A0A0K9PCK1</accession>
<dbReference type="OMA" id="MHDSVNV"/>
<dbReference type="Proteomes" id="UP000036987">
    <property type="component" value="Unassembled WGS sequence"/>
</dbReference>
<name>A0A0K9PCK1_ZOSMR</name>
<feature type="compositionally biased region" description="Polar residues" evidence="2">
    <location>
        <begin position="184"/>
        <end position="206"/>
    </location>
</feature>
<feature type="coiled-coil region" evidence="1">
    <location>
        <begin position="237"/>
        <end position="264"/>
    </location>
</feature>
<evidence type="ECO:0000256" key="1">
    <source>
        <dbReference type="SAM" id="Coils"/>
    </source>
</evidence>
<evidence type="ECO:0000313" key="3">
    <source>
        <dbReference type="EMBL" id="KMZ65972.1"/>
    </source>
</evidence>
<keyword evidence="4" id="KW-1185">Reference proteome</keyword>
<dbReference type="PANTHER" id="PTHR33598">
    <property type="entry name" value="OS02G0833400 PROTEIN"/>
    <property type="match status" value="1"/>
</dbReference>
<dbReference type="STRING" id="29655.A0A0K9PCK1"/>
<dbReference type="PANTHER" id="PTHR33598:SF2">
    <property type="entry name" value="MAR-BINDING FILAMENT-LIKE PROTEIN"/>
    <property type="match status" value="1"/>
</dbReference>
<organism evidence="3 4">
    <name type="scientific">Zostera marina</name>
    <name type="common">Eelgrass</name>
    <dbReference type="NCBI Taxonomy" id="29655"/>
    <lineage>
        <taxon>Eukaryota</taxon>
        <taxon>Viridiplantae</taxon>
        <taxon>Streptophyta</taxon>
        <taxon>Embryophyta</taxon>
        <taxon>Tracheophyta</taxon>
        <taxon>Spermatophyta</taxon>
        <taxon>Magnoliopsida</taxon>
        <taxon>Liliopsida</taxon>
        <taxon>Zosteraceae</taxon>
        <taxon>Zostera</taxon>
    </lineage>
</organism>
<feature type="region of interest" description="Disordered" evidence="2">
    <location>
        <begin position="170"/>
        <end position="206"/>
    </location>
</feature>
<dbReference type="InterPro" id="IPR008479">
    <property type="entry name" value="DUF760"/>
</dbReference>
<feature type="region of interest" description="Disordered" evidence="2">
    <location>
        <begin position="313"/>
        <end position="337"/>
    </location>
</feature>
<sequence>MSALPSSIWSRHTKISTSHGNNLLPCLSWRRSSLSPSYPFFPKQRFSKARVVFLISACSSSSSSFDEIHARRKARRNPSSKNSIFLNLIQEIEPLDLSSIQKDVPIGTIDAMKRTISSMLGLLPSDQYQVIVDASWESLSKLLLSSIMTGYTLRKAEYRLHLERKFDIHEEDSKSEEEEEKHGQNANHEISLDNSSSPFTSSARNDTLQEENHAKKTCGNMEFQNLGEMTSEVKEYIHVLESRLSSMEQELGDVKRKNSALQMQHFVGEEKNDLLDYLRSLQPEKVVEISESSVEVQEAVDSVVHGLLATLSPKMHSKSPQSDSTTSGTLNNGNNDQAEVVENNTSFGFQPLISLSRDYLARLLFWCMLLGHFIRGLEYRFELVQLLALTGHMDGTLLS</sequence>
<comment type="caution">
    <text evidence="3">The sequence shown here is derived from an EMBL/GenBank/DDBJ whole genome shotgun (WGS) entry which is preliminary data.</text>
</comment>
<protein>
    <recommendedName>
        <fullName evidence="5">MAR-binding filament-like protein 1</fullName>
    </recommendedName>
</protein>
<dbReference type="OrthoDB" id="4115at2759"/>
<evidence type="ECO:0008006" key="5">
    <source>
        <dbReference type="Google" id="ProtNLM"/>
    </source>
</evidence>